<dbReference type="EMBL" id="JBIAMX010000009">
    <property type="protein sequence ID" value="MFF0544402.1"/>
    <property type="molecule type" value="Genomic_DNA"/>
</dbReference>
<reference evidence="4 5" key="1">
    <citation type="submission" date="2024-10" db="EMBL/GenBank/DDBJ databases">
        <title>The Natural Products Discovery Center: Release of the First 8490 Sequenced Strains for Exploring Actinobacteria Biosynthetic Diversity.</title>
        <authorList>
            <person name="Kalkreuter E."/>
            <person name="Kautsar S.A."/>
            <person name="Yang D."/>
            <person name="Bader C.D."/>
            <person name="Teijaro C.N."/>
            <person name="Fluegel L."/>
            <person name="Davis C.M."/>
            <person name="Simpson J.R."/>
            <person name="Lauterbach L."/>
            <person name="Steele A.D."/>
            <person name="Gui C."/>
            <person name="Meng S."/>
            <person name="Li G."/>
            <person name="Viehrig K."/>
            <person name="Ye F."/>
            <person name="Su P."/>
            <person name="Kiefer A.F."/>
            <person name="Nichols A."/>
            <person name="Cepeda A.J."/>
            <person name="Yan W."/>
            <person name="Fan B."/>
            <person name="Jiang Y."/>
            <person name="Adhikari A."/>
            <person name="Zheng C.-J."/>
            <person name="Schuster L."/>
            <person name="Cowan T.M."/>
            <person name="Smanski M.J."/>
            <person name="Chevrette M.G."/>
            <person name="De Carvalho L.P.S."/>
            <person name="Shen B."/>
        </authorList>
    </citation>
    <scope>NUCLEOTIDE SEQUENCE [LARGE SCALE GENOMIC DNA]</scope>
    <source>
        <strain evidence="4 5">NPDC004045</strain>
    </source>
</reference>
<dbReference type="InterPro" id="IPR015854">
    <property type="entry name" value="ABC_transpr_LolD-like"/>
</dbReference>
<comment type="caution">
    <text evidence="4">The sequence shown here is derived from an EMBL/GenBank/DDBJ whole genome shotgun (WGS) entry which is preliminary data.</text>
</comment>
<dbReference type="InterPro" id="IPR003439">
    <property type="entry name" value="ABC_transporter-like_ATP-bd"/>
</dbReference>
<dbReference type="PANTHER" id="PTHR24220">
    <property type="entry name" value="IMPORT ATP-BINDING PROTEIN"/>
    <property type="match status" value="1"/>
</dbReference>
<sequence length="244" mass="25416">MNAELRGLTVRVDTGRWSGVLLSGVDLVVPAGQVTVVLGGPGAGKSMLAAALAGRLPAAAEVSGQVRVNGEVVEGRRWPRLWGSVVGFVPQYGVTAFEPGDTVGAQLRRLERRHRAWTVERACAAASYPGYARDLLPAQHSGGQIQRAALAAALLPAPPILIADGPTNSLDPWTAHEVWTALRDYADAGAAVLVVGNEIRMLVTEGFADRLVIVHAGAVIAAGTPGELAESTQPMVRLLLGAAM</sequence>
<name>A0ABW6PPR9_9NOCA</name>
<gene>
    <name evidence="4" type="ORF">ACFYTF_16345</name>
</gene>
<dbReference type="Pfam" id="PF00005">
    <property type="entry name" value="ABC_tran"/>
    <property type="match status" value="1"/>
</dbReference>
<evidence type="ECO:0000313" key="5">
    <source>
        <dbReference type="Proteomes" id="UP001601444"/>
    </source>
</evidence>
<accession>A0ABW6PPR9</accession>
<dbReference type="Gene3D" id="3.40.50.300">
    <property type="entry name" value="P-loop containing nucleotide triphosphate hydrolases"/>
    <property type="match status" value="1"/>
</dbReference>
<keyword evidence="2 4" id="KW-0067">ATP-binding</keyword>
<keyword evidence="5" id="KW-1185">Reference proteome</keyword>
<keyword evidence="1" id="KW-0547">Nucleotide-binding</keyword>
<dbReference type="InterPro" id="IPR003593">
    <property type="entry name" value="AAA+_ATPase"/>
</dbReference>
<proteinExistence type="predicted"/>
<dbReference type="InterPro" id="IPR027417">
    <property type="entry name" value="P-loop_NTPase"/>
</dbReference>
<evidence type="ECO:0000259" key="3">
    <source>
        <dbReference type="PROSITE" id="PS50893"/>
    </source>
</evidence>
<evidence type="ECO:0000256" key="1">
    <source>
        <dbReference type="ARBA" id="ARBA00022741"/>
    </source>
</evidence>
<dbReference type="PROSITE" id="PS50893">
    <property type="entry name" value="ABC_TRANSPORTER_2"/>
    <property type="match status" value="1"/>
</dbReference>
<dbReference type="SMART" id="SM00382">
    <property type="entry name" value="AAA"/>
    <property type="match status" value="1"/>
</dbReference>
<dbReference type="GO" id="GO:0005524">
    <property type="term" value="F:ATP binding"/>
    <property type="evidence" value="ECO:0007669"/>
    <property type="project" value="UniProtKB-KW"/>
</dbReference>
<dbReference type="Proteomes" id="UP001601444">
    <property type="component" value="Unassembled WGS sequence"/>
</dbReference>
<feature type="domain" description="ABC transporter" evidence="3">
    <location>
        <begin position="5"/>
        <end position="241"/>
    </location>
</feature>
<dbReference type="RefSeq" id="WP_387700969.1">
    <property type="nucleotide sequence ID" value="NZ_JBIAMX010000009.1"/>
</dbReference>
<evidence type="ECO:0000256" key="2">
    <source>
        <dbReference type="ARBA" id="ARBA00022840"/>
    </source>
</evidence>
<evidence type="ECO:0000313" key="4">
    <source>
        <dbReference type="EMBL" id="MFF0544402.1"/>
    </source>
</evidence>
<dbReference type="SUPFAM" id="SSF52540">
    <property type="entry name" value="P-loop containing nucleoside triphosphate hydrolases"/>
    <property type="match status" value="1"/>
</dbReference>
<protein>
    <submittedName>
        <fullName evidence="4">ATP-binding cassette domain-containing protein</fullName>
    </submittedName>
</protein>
<organism evidence="4 5">
    <name type="scientific">Nocardia thailandica</name>
    <dbReference type="NCBI Taxonomy" id="257275"/>
    <lineage>
        <taxon>Bacteria</taxon>
        <taxon>Bacillati</taxon>
        <taxon>Actinomycetota</taxon>
        <taxon>Actinomycetes</taxon>
        <taxon>Mycobacteriales</taxon>
        <taxon>Nocardiaceae</taxon>
        <taxon>Nocardia</taxon>
    </lineage>
</organism>